<feature type="compositionally biased region" description="Basic and acidic residues" evidence="1">
    <location>
        <begin position="104"/>
        <end position="125"/>
    </location>
</feature>
<keyword evidence="3" id="KW-1185">Reference proteome</keyword>
<feature type="non-terminal residue" evidence="2">
    <location>
        <position position="148"/>
    </location>
</feature>
<feature type="compositionally biased region" description="Basic residues" evidence="1">
    <location>
        <begin position="12"/>
        <end position="38"/>
    </location>
</feature>
<reference evidence="2" key="1">
    <citation type="submission" date="2023-10" db="EMBL/GenBank/DDBJ databases">
        <authorList>
            <person name="Chen Y."/>
            <person name="Shah S."/>
            <person name="Dougan E. K."/>
            <person name="Thang M."/>
            <person name="Chan C."/>
        </authorList>
    </citation>
    <scope>NUCLEOTIDE SEQUENCE [LARGE SCALE GENOMIC DNA]</scope>
</reference>
<dbReference type="Proteomes" id="UP001189429">
    <property type="component" value="Unassembled WGS sequence"/>
</dbReference>
<sequence length="148" mass="15740">PAACPPGAWPPRRGRWPRSRWPARRSSARWPGRPRRGCRSSLPRNGGPRVHGLGPRAPGGARRAALRARGHRGPRGGRGVHAQGPRQHRVGVRGPAPVGPAPDGGDRVRVHSQDDAGLRPRRAGEHGVGIRLPAASPAATLPAQRRTV</sequence>
<evidence type="ECO:0000256" key="1">
    <source>
        <dbReference type="SAM" id="MobiDB-lite"/>
    </source>
</evidence>
<evidence type="ECO:0000313" key="3">
    <source>
        <dbReference type="Proteomes" id="UP001189429"/>
    </source>
</evidence>
<feature type="compositionally biased region" description="Low complexity" evidence="1">
    <location>
        <begin position="51"/>
        <end position="63"/>
    </location>
</feature>
<name>A0ABN9UMU8_9DINO</name>
<comment type="caution">
    <text evidence="2">The sequence shown here is derived from an EMBL/GenBank/DDBJ whole genome shotgun (WGS) entry which is preliminary data.</text>
</comment>
<protein>
    <submittedName>
        <fullName evidence="2">Uncharacterized protein</fullName>
    </submittedName>
</protein>
<gene>
    <name evidence="2" type="ORF">PCOR1329_LOCUS49890</name>
</gene>
<accession>A0ABN9UMU8</accession>
<evidence type="ECO:0000313" key="2">
    <source>
        <dbReference type="EMBL" id="CAK0861124.1"/>
    </source>
</evidence>
<proteinExistence type="predicted"/>
<feature type="compositionally biased region" description="Low complexity" evidence="1">
    <location>
        <begin position="132"/>
        <end position="148"/>
    </location>
</feature>
<feature type="region of interest" description="Disordered" evidence="1">
    <location>
        <begin position="1"/>
        <end position="148"/>
    </location>
</feature>
<feature type="compositionally biased region" description="Basic residues" evidence="1">
    <location>
        <begin position="64"/>
        <end position="75"/>
    </location>
</feature>
<organism evidence="2 3">
    <name type="scientific">Prorocentrum cordatum</name>
    <dbReference type="NCBI Taxonomy" id="2364126"/>
    <lineage>
        <taxon>Eukaryota</taxon>
        <taxon>Sar</taxon>
        <taxon>Alveolata</taxon>
        <taxon>Dinophyceae</taxon>
        <taxon>Prorocentrales</taxon>
        <taxon>Prorocentraceae</taxon>
        <taxon>Prorocentrum</taxon>
    </lineage>
</organism>
<dbReference type="EMBL" id="CAUYUJ010016045">
    <property type="protein sequence ID" value="CAK0861124.1"/>
    <property type="molecule type" value="Genomic_DNA"/>
</dbReference>
<feature type="non-terminal residue" evidence="2">
    <location>
        <position position="1"/>
    </location>
</feature>